<dbReference type="AlphaFoldDB" id="A0A2U2BRW7"/>
<organism evidence="1 2">
    <name type="scientific">Marinicauda salina</name>
    <dbReference type="NCBI Taxonomy" id="2135793"/>
    <lineage>
        <taxon>Bacteria</taxon>
        <taxon>Pseudomonadati</taxon>
        <taxon>Pseudomonadota</taxon>
        <taxon>Alphaproteobacteria</taxon>
        <taxon>Maricaulales</taxon>
        <taxon>Maricaulaceae</taxon>
        <taxon>Marinicauda</taxon>
    </lineage>
</organism>
<accession>A0A2U2BRW7</accession>
<evidence type="ECO:0000313" key="1">
    <source>
        <dbReference type="EMBL" id="PWE16757.1"/>
    </source>
</evidence>
<gene>
    <name evidence="1" type="ORF">DDZ18_11190</name>
</gene>
<dbReference type="EMBL" id="QEXV01000005">
    <property type="protein sequence ID" value="PWE16757.1"/>
    <property type="molecule type" value="Genomic_DNA"/>
</dbReference>
<keyword evidence="2" id="KW-1185">Reference proteome</keyword>
<dbReference type="NCBIfam" id="TIGR04433">
    <property type="entry name" value="UrcA_uranyl"/>
    <property type="match status" value="1"/>
</dbReference>
<reference evidence="2" key="1">
    <citation type="submission" date="2018-05" db="EMBL/GenBank/DDBJ databases">
        <authorList>
            <person name="Liu B.-T."/>
        </authorList>
    </citation>
    <scope>NUCLEOTIDE SEQUENCE [LARGE SCALE GENOMIC DNA]</scope>
    <source>
        <strain evidence="2">WD6-1</strain>
    </source>
</reference>
<dbReference type="InterPro" id="IPR030972">
    <property type="entry name" value="UrcA_uranyl"/>
</dbReference>
<protein>
    <recommendedName>
        <fullName evidence="3">UrcA family protein</fullName>
    </recommendedName>
</protein>
<dbReference type="Proteomes" id="UP000245168">
    <property type="component" value="Unassembled WGS sequence"/>
</dbReference>
<name>A0A2U2BRW7_9PROT</name>
<proteinExistence type="predicted"/>
<sequence length="129" mass="14176">MAQPSLVRSCNTGRRSMIRQITLTAILATVMSAPALGEPARAGTVDMDFTYQRHELATREGRVRLLARLDRETARFCSGRLHRLGGVAAARDCQARLLDRLVAEIGDRSLARLHRGEPTRLAEGARPDG</sequence>
<comment type="caution">
    <text evidence="1">The sequence shown here is derived from an EMBL/GenBank/DDBJ whole genome shotgun (WGS) entry which is preliminary data.</text>
</comment>
<evidence type="ECO:0000313" key="2">
    <source>
        <dbReference type="Proteomes" id="UP000245168"/>
    </source>
</evidence>
<evidence type="ECO:0008006" key="3">
    <source>
        <dbReference type="Google" id="ProtNLM"/>
    </source>
</evidence>